<sequence length="86" mass="9972">MLRRTFRRLGGGHHHHKAEQKLYDPDPKYAAFHQQNELRQKLLEESYNPSGSTTHNRACAISAAMGFSALIAYKWMFQWTIKGVQL</sequence>
<evidence type="ECO:0000256" key="1">
    <source>
        <dbReference type="SAM" id="MobiDB-lite"/>
    </source>
</evidence>
<proteinExistence type="predicted"/>
<accession>A0A0S4J0G5</accession>
<dbReference type="AlphaFoldDB" id="A0A0S4J0G5"/>
<dbReference type="VEuPathDB" id="TriTrypDB:BSAL_85180"/>
<evidence type="ECO:0000313" key="2">
    <source>
        <dbReference type="EMBL" id="CUG76602.1"/>
    </source>
</evidence>
<name>A0A0S4J0G5_BODSA</name>
<dbReference type="EMBL" id="CYKH01000998">
    <property type="protein sequence ID" value="CUG76602.1"/>
    <property type="molecule type" value="Genomic_DNA"/>
</dbReference>
<keyword evidence="3" id="KW-1185">Reference proteome</keyword>
<organism evidence="2 3">
    <name type="scientific">Bodo saltans</name>
    <name type="common">Flagellated protozoan</name>
    <dbReference type="NCBI Taxonomy" id="75058"/>
    <lineage>
        <taxon>Eukaryota</taxon>
        <taxon>Discoba</taxon>
        <taxon>Euglenozoa</taxon>
        <taxon>Kinetoplastea</taxon>
        <taxon>Metakinetoplastina</taxon>
        <taxon>Eubodonida</taxon>
        <taxon>Bodonidae</taxon>
        <taxon>Bodo</taxon>
    </lineage>
</organism>
<protein>
    <submittedName>
        <fullName evidence="2">Uncharacterized protein</fullName>
    </submittedName>
</protein>
<feature type="compositionally biased region" description="Basic residues" evidence="1">
    <location>
        <begin position="1"/>
        <end position="18"/>
    </location>
</feature>
<evidence type="ECO:0000313" key="3">
    <source>
        <dbReference type="Proteomes" id="UP000051952"/>
    </source>
</evidence>
<feature type="region of interest" description="Disordered" evidence="1">
    <location>
        <begin position="1"/>
        <end position="21"/>
    </location>
</feature>
<dbReference type="Proteomes" id="UP000051952">
    <property type="component" value="Unassembled WGS sequence"/>
</dbReference>
<gene>
    <name evidence="2" type="ORF">BSAL_85180</name>
</gene>
<reference evidence="3" key="1">
    <citation type="submission" date="2015-09" db="EMBL/GenBank/DDBJ databases">
        <authorList>
            <consortium name="Pathogen Informatics"/>
        </authorList>
    </citation>
    <scope>NUCLEOTIDE SEQUENCE [LARGE SCALE GENOMIC DNA]</scope>
    <source>
        <strain evidence="3">Lake Konstanz</strain>
    </source>
</reference>